<name>A0ACC2TXM3_9FUNG</name>
<evidence type="ECO:0000313" key="1">
    <source>
        <dbReference type="EMBL" id="KAJ9079510.1"/>
    </source>
</evidence>
<organism evidence="1 2">
    <name type="scientific">Entomophthora muscae</name>
    <dbReference type="NCBI Taxonomy" id="34485"/>
    <lineage>
        <taxon>Eukaryota</taxon>
        <taxon>Fungi</taxon>
        <taxon>Fungi incertae sedis</taxon>
        <taxon>Zoopagomycota</taxon>
        <taxon>Entomophthoromycotina</taxon>
        <taxon>Entomophthoromycetes</taxon>
        <taxon>Entomophthorales</taxon>
        <taxon>Entomophthoraceae</taxon>
        <taxon>Entomophthora</taxon>
    </lineage>
</organism>
<dbReference type="EMBL" id="QTSX02001713">
    <property type="protein sequence ID" value="KAJ9079510.1"/>
    <property type="molecule type" value="Genomic_DNA"/>
</dbReference>
<protein>
    <submittedName>
        <fullName evidence="1">Uncharacterized protein</fullName>
    </submittedName>
</protein>
<dbReference type="Proteomes" id="UP001165960">
    <property type="component" value="Unassembled WGS sequence"/>
</dbReference>
<reference evidence="1" key="1">
    <citation type="submission" date="2022-04" db="EMBL/GenBank/DDBJ databases">
        <title>Genome of the entomopathogenic fungus Entomophthora muscae.</title>
        <authorList>
            <person name="Elya C."/>
            <person name="Lovett B.R."/>
            <person name="Lee E."/>
            <person name="Macias A.M."/>
            <person name="Hajek A.E."/>
            <person name="De Bivort B.L."/>
            <person name="Kasson M.T."/>
            <person name="De Fine Licht H.H."/>
            <person name="Stajich J.E."/>
        </authorList>
    </citation>
    <scope>NUCLEOTIDE SEQUENCE</scope>
    <source>
        <strain evidence="1">Berkeley</strain>
    </source>
</reference>
<sequence length="277" mass="30029">MSNNKLKKEAEAFQRVHPKEYLKKYLVKGIRPDGRDFLETRGLRITPASISTANGSSVVRIGKTIVVCGIKAEIAEPTYDDPDSGFLVPNVEMGPLCSSKIRPGPPSERPMVYSEVLTKILHKCQVFNKKSLCIEPAQAVWCLYIDVLCVSDDGNVIDAAILAMSNALKNTYLPSAQFDEEAGLIKADREFMAPLDITCDLFPLTFSIIEGGAILADPDTNEEELADGTLTLVMNGSEGTLAYMLKTGKASLSLDQLQSCLKVAQGHASVLKEAVSS</sequence>
<accession>A0ACC2TXM3</accession>
<proteinExistence type="predicted"/>
<comment type="caution">
    <text evidence="1">The sequence shown here is derived from an EMBL/GenBank/DDBJ whole genome shotgun (WGS) entry which is preliminary data.</text>
</comment>
<evidence type="ECO:0000313" key="2">
    <source>
        <dbReference type="Proteomes" id="UP001165960"/>
    </source>
</evidence>
<gene>
    <name evidence="1" type="ORF">DSO57_1034699</name>
</gene>
<keyword evidence="2" id="KW-1185">Reference proteome</keyword>